<proteinExistence type="predicted"/>
<protein>
    <submittedName>
        <fullName evidence="1">Uncharacterized protein</fullName>
    </submittedName>
</protein>
<evidence type="ECO:0000313" key="1">
    <source>
        <dbReference type="EMBL" id="ROS42049.1"/>
    </source>
</evidence>
<dbReference type="GeneID" id="301849470"/>
<dbReference type="RefSeq" id="WP_267283910.1">
    <property type="nucleotide sequence ID" value="NZ_CBDRBK010000009.1"/>
</dbReference>
<name>A0A3N2H0W1_9PSEU</name>
<dbReference type="AlphaFoldDB" id="A0A3N2H0W1"/>
<accession>A0A3N2H0W1</accession>
<reference evidence="1 2" key="1">
    <citation type="submission" date="2018-11" db="EMBL/GenBank/DDBJ databases">
        <title>Sequencing the genomes of 1000 actinobacteria strains.</title>
        <authorList>
            <person name="Klenk H.-P."/>
        </authorList>
    </citation>
    <scope>NUCLEOTIDE SEQUENCE [LARGE SCALE GENOMIC DNA]</scope>
    <source>
        <strain evidence="1 2">DSM 44348</strain>
    </source>
</reference>
<dbReference type="EMBL" id="RKHY01000001">
    <property type="protein sequence ID" value="ROS42049.1"/>
    <property type="molecule type" value="Genomic_DNA"/>
</dbReference>
<comment type="caution">
    <text evidence="1">The sequence shown here is derived from an EMBL/GenBank/DDBJ whole genome shotgun (WGS) entry which is preliminary data.</text>
</comment>
<evidence type="ECO:0000313" key="2">
    <source>
        <dbReference type="Proteomes" id="UP000274843"/>
    </source>
</evidence>
<sequence>MFTEDAVAELSSGSFDCYGREFAITWLTGDEAVEVRRRFGA</sequence>
<organism evidence="1 2">
    <name type="scientific">Amycolatopsis thermoflava</name>
    <dbReference type="NCBI Taxonomy" id="84480"/>
    <lineage>
        <taxon>Bacteria</taxon>
        <taxon>Bacillati</taxon>
        <taxon>Actinomycetota</taxon>
        <taxon>Actinomycetes</taxon>
        <taxon>Pseudonocardiales</taxon>
        <taxon>Pseudonocardiaceae</taxon>
        <taxon>Amycolatopsis</taxon>
        <taxon>Amycolatopsis methanolica group</taxon>
    </lineage>
</organism>
<dbReference type="Proteomes" id="UP000274843">
    <property type="component" value="Unassembled WGS sequence"/>
</dbReference>
<gene>
    <name evidence="1" type="ORF">EDD35_4429</name>
</gene>
<keyword evidence="2" id="KW-1185">Reference proteome</keyword>